<dbReference type="EMBL" id="REGN01002619">
    <property type="protein sequence ID" value="RNA27002.1"/>
    <property type="molecule type" value="Genomic_DNA"/>
</dbReference>
<evidence type="ECO:0000313" key="1">
    <source>
        <dbReference type="EMBL" id="RNA27002.1"/>
    </source>
</evidence>
<protein>
    <submittedName>
        <fullName evidence="1">Uncharacterized protein</fullName>
    </submittedName>
</protein>
<dbReference type="AlphaFoldDB" id="A0A3M7RU34"/>
<proteinExistence type="predicted"/>
<dbReference type="Proteomes" id="UP000276133">
    <property type="component" value="Unassembled WGS sequence"/>
</dbReference>
<keyword evidence="2" id="KW-1185">Reference proteome</keyword>
<sequence>MTQSWLYEGKGSYFLKTYRLSFTKDLKVESLEFSHDQKVMQLAKVFSKIRLDMKEKIKNLKFKLNKIK</sequence>
<name>A0A3M7RU34_BRAPC</name>
<comment type="caution">
    <text evidence="1">The sequence shown here is derived from an EMBL/GenBank/DDBJ whole genome shotgun (WGS) entry which is preliminary data.</text>
</comment>
<reference evidence="1 2" key="1">
    <citation type="journal article" date="2018" name="Sci. Rep.">
        <title>Genomic signatures of local adaptation to the degree of environmental predictability in rotifers.</title>
        <authorList>
            <person name="Franch-Gras L."/>
            <person name="Hahn C."/>
            <person name="Garcia-Roger E.M."/>
            <person name="Carmona M.J."/>
            <person name="Serra M."/>
            <person name="Gomez A."/>
        </authorList>
    </citation>
    <scope>NUCLEOTIDE SEQUENCE [LARGE SCALE GENOMIC DNA]</scope>
    <source>
        <strain evidence="1">HYR1</strain>
    </source>
</reference>
<gene>
    <name evidence="1" type="ORF">BpHYR1_046585</name>
</gene>
<evidence type="ECO:0000313" key="2">
    <source>
        <dbReference type="Proteomes" id="UP000276133"/>
    </source>
</evidence>
<accession>A0A3M7RU34</accession>
<organism evidence="1 2">
    <name type="scientific">Brachionus plicatilis</name>
    <name type="common">Marine rotifer</name>
    <name type="synonym">Brachionus muelleri</name>
    <dbReference type="NCBI Taxonomy" id="10195"/>
    <lineage>
        <taxon>Eukaryota</taxon>
        <taxon>Metazoa</taxon>
        <taxon>Spiralia</taxon>
        <taxon>Gnathifera</taxon>
        <taxon>Rotifera</taxon>
        <taxon>Eurotatoria</taxon>
        <taxon>Monogononta</taxon>
        <taxon>Pseudotrocha</taxon>
        <taxon>Ploima</taxon>
        <taxon>Brachionidae</taxon>
        <taxon>Brachionus</taxon>
    </lineage>
</organism>